<evidence type="ECO:0000256" key="1">
    <source>
        <dbReference type="ARBA" id="ARBA00022737"/>
    </source>
</evidence>
<feature type="domain" description="RRM" evidence="5">
    <location>
        <begin position="79"/>
        <end position="178"/>
    </location>
</feature>
<keyword evidence="1" id="KW-0677">Repeat</keyword>
<dbReference type="PROSITE" id="PS50102">
    <property type="entry name" value="RRM"/>
    <property type="match status" value="3"/>
</dbReference>
<feature type="compositionally biased region" description="Low complexity" evidence="4">
    <location>
        <begin position="13"/>
        <end position="26"/>
    </location>
</feature>
<dbReference type="SMART" id="SM00360">
    <property type="entry name" value="RRM"/>
    <property type="match status" value="3"/>
</dbReference>
<dbReference type="STRING" id="1789683.A0A1X7QX82"/>
<dbReference type="EMBL" id="FXLY01000002">
    <property type="protein sequence ID" value="SMN17951.1"/>
    <property type="molecule type" value="Genomic_DNA"/>
</dbReference>
<gene>
    <name evidence="6" type="ORF">KASA_0Q03399G</name>
</gene>
<sequence>MSYHQYNSHYQRNTGYTNSNSNNNNYQQRHGGYGYQSGFQDNRHTNRSNNYSQREPTRTHPINNASNNTTTNNALRSTNQLYMGDLDFSWTQDTIKEIWKTLGEENIRVKMMMNNNNNNNNSRFGDNTTIGNKDITKNQGYCFIEFSTNEQAANALLKNGMNIPSFPQRRLKLNWGSGGNVTHSNNTLGTATATNKSIDETNNTNNYSLFVGDLAPNVTESQLYELFNDKYPTMIERARVMIDRITGVSKGYGFVKFINSNIQSRAMIELQGTYLNGRAIKINSTGQGRQQTQPFTDKKLIGINEKYPNKQYHNNNNKINKLSLFMLPVQQLPKLNHMTDPNNTTLYISKISPYVNESDLEEYFKPFGPYYNNLQIFKRDNDENNINTNDSKSYRQGIVQYVNRYDAERAMIALHQYPIDGIPLQISWGLPIDVNQYNEKTQIHQDIQFKPQPSYPDDVYTYV</sequence>
<feature type="domain" description="RRM" evidence="5">
    <location>
        <begin position="207"/>
        <end position="287"/>
    </location>
</feature>
<dbReference type="InterPro" id="IPR050825">
    <property type="entry name" value="RBM42_RBP45_47-like"/>
</dbReference>
<dbReference type="GO" id="GO:0006376">
    <property type="term" value="P:mRNA splice site recognition"/>
    <property type="evidence" value="ECO:0007669"/>
    <property type="project" value="TreeGrafter"/>
</dbReference>
<keyword evidence="2 3" id="KW-0694">RNA-binding</keyword>
<keyword evidence="7" id="KW-1185">Reference proteome</keyword>
<feature type="domain" description="RRM" evidence="5">
    <location>
        <begin position="344"/>
        <end position="431"/>
    </location>
</feature>
<dbReference type="OrthoDB" id="446113at2759"/>
<organism evidence="6 7">
    <name type="scientific">Maudiozyma saulgeensis</name>
    <dbReference type="NCBI Taxonomy" id="1789683"/>
    <lineage>
        <taxon>Eukaryota</taxon>
        <taxon>Fungi</taxon>
        <taxon>Dikarya</taxon>
        <taxon>Ascomycota</taxon>
        <taxon>Saccharomycotina</taxon>
        <taxon>Saccharomycetes</taxon>
        <taxon>Saccharomycetales</taxon>
        <taxon>Saccharomycetaceae</taxon>
        <taxon>Maudiozyma</taxon>
    </lineage>
</organism>
<name>A0A1X7QX82_9SACH</name>
<dbReference type="PANTHER" id="PTHR47640:SF10">
    <property type="entry name" value="TRNA SELENOCYSTEINE 1-ASSOCIATED PROTEIN 1-RELATED"/>
    <property type="match status" value="1"/>
</dbReference>
<reference evidence="6 7" key="1">
    <citation type="submission" date="2017-04" db="EMBL/GenBank/DDBJ databases">
        <authorList>
            <person name="Afonso C.L."/>
            <person name="Miller P.J."/>
            <person name="Scott M.A."/>
            <person name="Spackman E."/>
            <person name="Goraichik I."/>
            <person name="Dimitrov K.M."/>
            <person name="Suarez D.L."/>
            <person name="Swayne D.E."/>
        </authorList>
    </citation>
    <scope>NUCLEOTIDE SEQUENCE [LARGE SCALE GENOMIC DNA]</scope>
</reference>
<evidence type="ECO:0000313" key="6">
    <source>
        <dbReference type="EMBL" id="SMN17951.1"/>
    </source>
</evidence>
<accession>A0A1X7QX82</accession>
<dbReference type="GO" id="GO:0005829">
    <property type="term" value="C:cytosol"/>
    <property type="evidence" value="ECO:0007669"/>
    <property type="project" value="TreeGrafter"/>
</dbReference>
<evidence type="ECO:0000256" key="4">
    <source>
        <dbReference type="SAM" id="MobiDB-lite"/>
    </source>
</evidence>
<protein>
    <submittedName>
        <fullName evidence="6">Similar to Saccharomyces cerevisiae YHR086W NAM8 RNA binding protein, component of the U1 snRNP protein</fullName>
    </submittedName>
</protein>
<feature type="region of interest" description="Disordered" evidence="4">
    <location>
        <begin position="1"/>
        <end position="73"/>
    </location>
</feature>
<dbReference type="InterPro" id="IPR000504">
    <property type="entry name" value="RRM_dom"/>
</dbReference>
<evidence type="ECO:0000313" key="7">
    <source>
        <dbReference type="Proteomes" id="UP000196158"/>
    </source>
</evidence>
<dbReference type="Gene3D" id="3.30.70.330">
    <property type="match status" value="3"/>
</dbReference>
<dbReference type="AlphaFoldDB" id="A0A1X7QX82"/>
<dbReference type="Proteomes" id="UP000196158">
    <property type="component" value="Unassembled WGS sequence"/>
</dbReference>
<evidence type="ECO:0000256" key="3">
    <source>
        <dbReference type="PROSITE-ProRule" id="PRU00176"/>
    </source>
</evidence>
<feature type="compositionally biased region" description="Low complexity" evidence="4">
    <location>
        <begin position="63"/>
        <end position="73"/>
    </location>
</feature>
<dbReference type="SUPFAM" id="SSF54928">
    <property type="entry name" value="RNA-binding domain, RBD"/>
    <property type="match status" value="3"/>
</dbReference>
<evidence type="ECO:0000259" key="5">
    <source>
        <dbReference type="PROSITE" id="PS50102"/>
    </source>
</evidence>
<evidence type="ECO:0000256" key="2">
    <source>
        <dbReference type="ARBA" id="ARBA00022884"/>
    </source>
</evidence>
<dbReference type="InterPro" id="IPR035979">
    <property type="entry name" value="RBD_domain_sf"/>
</dbReference>
<feature type="compositionally biased region" description="Polar residues" evidence="4">
    <location>
        <begin position="1"/>
        <end position="12"/>
    </location>
</feature>
<dbReference type="PANTHER" id="PTHR47640">
    <property type="entry name" value="TRNA SELENOCYSTEINE 1-ASSOCIATED PROTEIN 1-RELATED-RELATED"/>
    <property type="match status" value="1"/>
</dbReference>
<dbReference type="GO" id="GO:0003729">
    <property type="term" value="F:mRNA binding"/>
    <property type="evidence" value="ECO:0007669"/>
    <property type="project" value="InterPro"/>
</dbReference>
<dbReference type="InterPro" id="IPR012677">
    <property type="entry name" value="Nucleotide-bd_a/b_plait_sf"/>
</dbReference>
<proteinExistence type="predicted"/>
<dbReference type="Pfam" id="PF00076">
    <property type="entry name" value="RRM_1"/>
    <property type="match status" value="2"/>
</dbReference>